<dbReference type="PRINTS" id="PR01036">
    <property type="entry name" value="TCRTETB"/>
</dbReference>
<evidence type="ECO:0000256" key="5">
    <source>
        <dbReference type="ARBA" id="ARBA00023136"/>
    </source>
</evidence>
<dbReference type="Gene3D" id="1.20.1250.20">
    <property type="entry name" value="MFS general substrate transporter like domains"/>
    <property type="match status" value="1"/>
</dbReference>
<evidence type="ECO:0000256" key="2">
    <source>
        <dbReference type="ARBA" id="ARBA00022448"/>
    </source>
</evidence>
<feature type="transmembrane region" description="Helical" evidence="7">
    <location>
        <begin position="480"/>
        <end position="502"/>
    </location>
</feature>
<feature type="compositionally biased region" description="Polar residues" evidence="6">
    <location>
        <begin position="16"/>
        <end position="26"/>
    </location>
</feature>
<feature type="compositionally biased region" description="Basic and acidic residues" evidence="6">
    <location>
        <begin position="47"/>
        <end position="60"/>
    </location>
</feature>
<feature type="transmembrane region" description="Helical" evidence="7">
    <location>
        <begin position="157"/>
        <end position="175"/>
    </location>
</feature>
<feature type="transmembrane region" description="Helical" evidence="7">
    <location>
        <begin position="358"/>
        <end position="380"/>
    </location>
</feature>
<feature type="transmembrane region" description="Helical" evidence="7">
    <location>
        <begin position="318"/>
        <end position="338"/>
    </location>
</feature>
<dbReference type="GO" id="GO:0005886">
    <property type="term" value="C:plasma membrane"/>
    <property type="evidence" value="ECO:0007669"/>
    <property type="project" value="TreeGrafter"/>
</dbReference>
<evidence type="ECO:0000259" key="8">
    <source>
        <dbReference type="PROSITE" id="PS50850"/>
    </source>
</evidence>
<dbReference type="FunFam" id="1.20.1250.20:FF:000196">
    <property type="entry name" value="MFS toxin efflux pump (AflT)"/>
    <property type="match status" value="1"/>
</dbReference>
<feature type="region of interest" description="Disordered" evidence="6">
    <location>
        <begin position="1"/>
        <end position="86"/>
    </location>
</feature>
<feature type="transmembrane region" description="Helical" evidence="7">
    <location>
        <begin position="449"/>
        <end position="468"/>
    </location>
</feature>
<feature type="transmembrane region" description="Helical" evidence="7">
    <location>
        <begin position="392"/>
        <end position="412"/>
    </location>
</feature>
<feature type="transmembrane region" description="Helical" evidence="7">
    <location>
        <begin position="214"/>
        <end position="238"/>
    </location>
</feature>
<feature type="transmembrane region" description="Helical" evidence="7">
    <location>
        <begin position="97"/>
        <end position="119"/>
    </location>
</feature>
<dbReference type="Pfam" id="PF07690">
    <property type="entry name" value="MFS_1"/>
    <property type="match status" value="1"/>
</dbReference>
<keyword evidence="10" id="KW-1185">Reference proteome</keyword>
<dbReference type="InterPro" id="IPR036259">
    <property type="entry name" value="MFS_trans_sf"/>
</dbReference>
<dbReference type="AlphaFoldDB" id="A0AAN6N0Y4"/>
<dbReference type="GO" id="GO:0022857">
    <property type="term" value="F:transmembrane transporter activity"/>
    <property type="evidence" value="ECO:0007669"/>
    <property type="project" value="InterPro"/>
</dbReference>
<dbReference type="Proteomes" id="UP001303473">
    <property type="component" value="Unassembled WGS sequence"/>
</dbReference>
<dbReference type="InterPro" id="IPR011701">
    <property type="entry name" value="MFS"/>
</dbReference>
<gene>
    <name evidence="9" type="ORF">QBC46DRAFT_461063</name>
</gene>
<keyword evidence="2" id="KW-0813">Transport</keyword>
<sequence length="610" mass="64976">MAADTHDATKRDHSTADTARTLQESIDSTKAKEGAVPAVLQDVQDMSAHHDPEAEPDHHHPATFPVDDEKTKGDAGGELADGTTNQDAVEYPTGGKLFLINLSLCLSVFLTALDNTIIATDGLPHKVTNEFGTYLLTQASVQLLFGKFYTVVSIKRVFLLAIAIFELGSLVCGVAPNSTALICGRAIAGLGSAGISSGALIIITYSVPVQKRPMYTGLIGAMYGIASVVGPLIGGAFADKVTWRWCFYVNLPIGAVAVLVILVFFKPPHTSEVSGMTWKERIAEFDLAGTAVFMPCIICLLLALQWGGTSYPWSNWRIILLLVLFGVLVPVWIGIQFWKGDSATVPPKLISRRSIAGASWFNFTLGSFFLVLIYYLPIWFQAVKGTSAVESGIRNLPLILGLVIVSILAGIGVTVVGYYAPFMVACSVISAVGLGLLTTLTPESGANQWIGYQAMVGIGIGLGLQQPLIVVQTVLPLAEVSVGTALMYFLQVLGGTLFVSIGQNVFANKLAQDLAAYIPGFNPDIVLQTGATSIQQTIDPTLLPLVTLAYNNALTRAFLVATIMASLTIVGSLVVEWKNIKKDKKPAGVEEEKAEAKKVKESEGTAADGN</sequence>
<feature type="region of interest" description="Disordered" evidence="6">
    <location>
        <begin position="583"/>
        <end position="610"/>
    </location>
</feature>
<feature type="domain" description="Major facilitator superfamily (MFS) profile" evidence="8">
    <location>
        <begin position="87"/>
        <end position="580"/>
    </location>
</feature>
<evidence type="ECO:0000256" key="3">
    <source>
        <dbReference type="ARBA" id="ARBA00022692"/>
    </source>
</evidence>
<evidence type="ECO:0000256" key="7">
    <source>
        <dbReference type="SAM" id="Phobius"/>
    </source>
</evidence>
<keyword evidence="3 7" id="KW-0812">Transmembrane</keyword>
<feature type="compositionally biased region" description="Basic and acidic residues" evidence="6">
    <location>
        <begin position="1"/>
        <end position="15"/>
    </location>
</feature>
<comment type="subcellular location">
    <subcellularLocation>
        <location evidence="1">Membrane</location>
        <topology evidence="1">Multi-pass membrane protein</topology>
    </subcellularLocation>
</comment>
<name>A0AAN6N0Y4_9PEZI</name>
<feature type="transmembrane region" description="Helical" evidence="7">
    <location>
        <begin position="418"/>
        <end position="437"/>
    </location>
</feature>
<feature type="compositionally biased region" description="Basic and acidic residues" evidence="6">
    <location>
        <begin position="585"/>
        <end position="603"/>
    </location>
</feature>
<comment type="caution">
    <text evidence="9">The sequence shown here is derived from an EMBL/GenBank/DDBJ whole genome shotgun (WGS) entry which is preliminary data.</text>
</comment>
<feature type="transmembrane region" description="Helical" evidence="7">
    <location>
        <begin position="187"/>
        <end position="208"/>
    </location>
</feature>
<dbReference type="PANTHER" id="PTHR23501:SF199">
    <property type="entry name" value="MFS EFFLUX TRANSPORTER INPD-RELATED"/>
    <property type="match status" value="1"/>
</dbReference>
<feature type="transmembrane region" description="Helical" evidence="7">
    <location>
        <begin position="131"/>
        <end position="151"/>
    </location>
</feature>
<accession>A0AAN6N0Y4</accession>
<feature type="transmembrane region" description="Helical" evidence="7">
    <location>
        <begin position="285"/>
        <end position="306"/>
    </location>
</feature>
<dbReference type="PROSITE" id="PS50850">
    <property type="entry name" value="MFS"/>
    <property type="match status" value="1"/>
</dbReference>
<evidence type="ECO:0000256" key="1">
    <source>
        <dbReference type="ARBA" id="ARBA00004141"/>
    </source>
</evidence>
<evidence type="ECO:0000256" key="6">
    <source>
        <dbReference type="SAM" id="MobiDB-lite"/>
    </source>
</evidence>
<feature type="transmembrane region" description="Helical" evidence="7">
    <location>
        <begin position="554"/>
        <end position="575"/>
    </location>
</feature>
<dbReference type="InterPro" id="IPR020846">
    <property type="entry name" value="MFS_dom"/>
</dbReference>
<feature type="transmembrane region" description="Helical" evidence="7">
    <location>
        <begin position="245"/>
        <end position="265"/>
    </location>
</feature>
<dbReference type="PANTHER" id="PTHR23501">
    <property type="entry name" value="MAJOR FACILITATOR SUPERFAMILY"/>
    <property type="match status" value="1"/>
</dbReference>
<keyword evidence="4 7" id="KW-1133">Transmembrane helix</keyword>
<evidence type="ECO:0000256" key="4">
    <source>
        <dbReference type="ARBA" id="ARBA00022989"/>
    </source>
</evidence>
<dbReference type="CDD" id="cd17502">
    <property type="entry name" value="MFS_Azr1_MDR_like"/>
    <property type="match status" value="1"/>
</dbReference>
<reference evidence="10" key="1">
    <citation type="journal article" date="2023" name="Mol. Phylogenet. Evol.">
        <title>Genome-scale phylogeny and comparative genomics of the fungal order Sordariales.</title>
        <authorList>
            <person name="Hensen N."/>
            <person name="Bonometti L."/>
            <person name="Westerberg I."/>
            <person name="Brannstrom I.O."/>
            <person name="Guillou S."/>
            <person name="Cros-Aarteil S."/>
            <person name="Calhoun S."/>
            <person name="Haridas S."/>
            <person name="Kuo A."/>
            <person name="Mondo S."/>
            <person name="Pangilinan J."/>
            <person name="Riley R."/>
            <person name="LaButti K."/>
            <person name="Andreopoulos B."/>
            <person name="Lipzen A."/>
            <person name="Chen C."/>
            <person name="Yan M."/>
            <person name="Daum C."/>
            <person name="Ng V."/>
            <person name="Clum A."/>
            <person name="Steindorff A."/>
            <person name="Ohm R.A."/>
            <person name="Martin F."/>
            <person name="Silar P."/>
            <person name="Natvig D.O."/>
            <person name="Lalanne C."/>
            <person name="Gautier V."/>
            <person name="Ament-Velasquez S.L."/>
            <person name="Kruys A."/>
            <person name="Hutchinson M.I."/>
            <person name="Powell A.J."/>
            <person name="Barry K."/>
            <person name="Miller A.N."/>
            <person name="Grigoriev I.V."/>
            <person name="Debuchy R."/>
            <person name="Gladieux P."/>
            <person name="Hiltunen Thoren M."/>
            <person name="Johannesson H."/>
        </authorList>
    </citation>
    <scope>NUCLEOTIDE SEQUENCE [LARGE SCALE GENOMIC DNA]</scope>
    <source>
        <strain evidence="10">CBS 340.73</strain>
    </source>
</reference>
<proteinExistence type="predicted"/>
<evidence type="ECO:0000313" key="10">
    <source>
        <dbReference type="Proteomes" id="UP001303473"/>
    </source>
</evidence>
<protein>
    <submittedName>
        <fullName evidence="9">MFS general substrate transporter</fullName>
    </submittedName>
</protein>
<evidence type="ECO:0000313" key="9">
    <source>
        <dbReference type="EMBL" id="KAK3937162.1"/>
    </source>
</evidence>
<organism evidence="9 10">
    <name type="scientific">Diplogelasinospora grovesii</name>
    <dbReference type="NCBI Taxonomy" id="303347"/>
    <lineage>
        <taxon>Eukaryota</taxon>
        <taxon>Fungi</taxon>
        <taxon>Dikarya</taxon>
        <taxon>Ascomycota</taxon>
        <taxon>Pezizomycotina</taxon>
        <taxon>Sordariomycetes</taxon>
        <taxon>Sordariomycetidae</taxon>
        <taxon>Sordariales</taxon>
        <taxon>Diplogelasinosporaceae</taxon>
        <taxon>Diplogelasinospora</taxon>
    </lineage>
</organism>
<dbReference type="SUPFAM" id="SSF103473">
    <property type="entry name" value="MFS general substrate transporter"/>
    <property type="match status" value="1"/>
</dbReference>
<dbReference type="EMBL" id="MU853862">
    <property type="protein sequence ID" value="KAK3937162.1"/>
    <property type="molecule type" value="Genomic_DNA"/>
</dbReference>
<keyword evidence="5 7" id="KW-0472">Membrane</keyword>